<dbReference type="GO" id="GO:0022857">
    <property type="term" value="F:transmembrane transporter activity"/>
    <property type="evidence" value="ECO:0007669"/>
    <property type="project" value="InterPro"/>
</dbReference>
<dbReference type="Proteomes" id="UP000039865">
    <property type="component" value="Unassembled WGS sequence"/>
</dbReference>
<sequence>MKSDKELLSSIKISDKATNNSFTSTHDKEKQVIERLLIQSQDFTRSETAPTSPKNGATSIVSIDEAIKMTQKQQSWFQIITFVVISVPIMMSVTILYSIHYLQLEPKLLCSLDGKFYPCDKQEYCSLEIGVTSKIDLDNPYTLHNWIIDLDLVCAPQWKVAMLGVSLYIGYFVGSLFVGPYADIYGRRKIFLLTSLVFMISNGLMLVLLNVYAYSFLLFIYGMTGSGRMIVGHIYATEFFGGQSKGQQVMTTVIKVMCAATPIFTTTLFLYITKSWVVLYVIMLSLTGIGFIFSIFVPESPKYLVNIGKYDEAKEIIQNMSMINNNSRLDFILINEIEQKDNNLSQQKKITPQMGLYQKFISLLRNSDKVLMKRFYIMCAMWFLGYFGFIFMKLQIKNISGDVFQNTNFAALADVSGTLIIGVINLFLGIRLAFFISFMISVVFGILLMIFQSQTNENIISALVFFSNFGVSAAYLICLIGAVTLFPTKIKATSYSLGNMMSRFAGIFAPVFVEASAPIPMLTFISVSALGAVISLGLDTTIPVE</sequence>
<evidence type="ECO:0000256" key="5">
    <source>
        <dbReference type="SAM" id="Phobius"/>
    </source>
</evidence>
<dbReference type="PROSITE" id="PS00216">
    <property type="entry name" value="SUGAR_TRANSPORT_1"/>
    <property type="match status" value="1"/>
</dbReference>
<dbReference type="Pfam" id="PF07690">
    <property type="entry name" value="MFS_1"/>
    <property type="match status" value="1"/>
</dbReference>
<feature type="transmembrane region" description="Helical" evidence="5">
    <location>
        <begin position="507"/>
        <end position="538"/>
    </location>
</feature>
<dbReference type="InterPro" id="IPR005829">
    <property type="entry name" value="Sugar_transporter_CS"/>
</dbReference>
<feature type="transmembrane region" description="Helical" evidence="5">
    <location>
        <begin position="252"/>
        <end position="272"/>
    </location>
</feature>
<feature type="transmembrane region" description="Helical" evidence="5">
    <location>
        <begin position="160"/>
        <end position="178"/>
    </location>
</feature>
<evidence type="ECO:0000256" key="4">
    <source>
        <dbReference type="ARBA" id="ARBA00023136"/>
    </source>
</evidence>
<feature type="transmembrane region" description="Helical" evidence="5">
    <location>
        <begin position="459"/>
        <end position="486"/>
    </location>
</feature>
<dbReference type="PANTHER" id="PTHR24064">
    <property type="entry name" value="SOLUTE CARRIER FAMILY 22 MEMBER"/>
    <property type="match status" value="1"/>
</dbReference>
<dbReference type="InterPro" id="IPR020846">
    <property type="entry name" value="MFS_dom"/>
</dbReference>
<feature type="transmembrane region" description="Helical" evidence="5">
    <location>
        <begin position="375"/>
        <end position="396"/>
    </location>
</feature>
<dbReference type="InParanoid" id="A0A078A7S4"/>
<evidence type="ECO:0000313" key="7">
    <source>
        <dbReference type="EMBL" id="CDW78310.1"/>
    </source>
</evidence>
<comment type="subcellular location">
    <subcellularLocation>
        <location evidence="1">Membrane</location>
        <topology evidence="1">Multi-pass membrane protein</topology>
    </subcellularLocation>
</comment>
<organism evidence="7 8">
    <name type="scientific">Stylonychia lemnae</name>
    <name type="common">Ciliate</name>
    <dbReference type="NCBI Taxonomy" id="5949"/>
    <lineage>
        <taxon>Eukaryota</taxon>
        <taxon>Sar</taxon>
        <taxon>Alveolata</taxon>
        <taxon>Ciliophora</taxon>
        <taxon>Intramacronucleata</taxon>
        <taxon>Spirotrichea</taxon>
        <taxon>Stichotrichia</taxon>
        <taxon>Sporadotrichida</taxon>
        <taxon>Oxytrichidae</taxon>
        <taxon>Stylonychinae</taxon>
        <taxon>Stylonychia</taxon>
    </lineage>
</organism>
<feature type="domain" description="Major facilitator superfamily (MFS) profile" evidence="6">
    <location>
        <begin position="99"/>
        <end position="543"/>
    </location>
</feature>
<dbReference type="GO" id="GO:0016020">
    <property type="term" value="C:membrane"/>
    <property type="evidence" value="ECO:0007669"/>
    <property type="project" value="UniProtKB-SubCell"/>
</dbReference>
<keyword evidence="2 5" id="KW-0812">Transmembrane</keyword>
<proteinExistence type="predicted"/>
<dbReference type="PROSITE" id="PS50850">
    <property type="entry name" value="MFS"/>
    <property type="match status" value="1"/>
</dbReference>
<feature type="transmembrane region" description="Helical" evidence="5">
    <location>
        <begin position="435"/>
        <end position="453"/>
    </location>
</feature>
<accession>A0A078A7S4</accession>
<dbReference type="InterPro" id="IPR011701">
    <property type="entry name" value="MFS"/>
</dbReference>
<dbReference type="OrthoDB" id="3936150at2759"/>
<protein>
    <submittedName>
        <fullName evidence="7">Solute carrier family member 5</fullName>
    </submittedName>
</protein>
<evidence type="ECO:0000256" key="3">
    <source>
        <dbReference type="ARBA" id="ARBA00022989"/>
    </source>
</evidence>
<dbReference type="SUPFAM" id="SSF103473">
    <property type="entry name" value="MFS general substrate transporter"/>
    <property type="match status" value="1"/>
</dbReference>
<dbReference type="InterPro" id="IPR036259">
    <property type="entry name" value="MFS_trans_sf"/>
</dbReference>
<dbReference type="Gene3D" id="1.20.1250.20">
    <property type="entry name" value="MFS general substrate transporter like domains"/>
    <property type="match status" value="1"/>
</dbReference>
<keyword evidence="3 5" id="KW-1133">Transmembrane helix</keyword>
<evidence type="ECO:0000256" key="2">
    <source>
        <dbReference type="ARBA" id="ARBA00022692"/>
    </source>
</evidence>
<keyword evidence="4 5" id="KW-0472">Membrane</keyword>
<dbReference type="AlphaFoldDB" id="A0A078A7S4"/>
<feature type="transmembrane region" description="Helical" evidence="5">
    <location>
        <begin position="278"/>
        <end position="297"/>
    </location>
</feature>
<reference evidence="7 8" key="1">
    <citation type="submission" date="2014-06" db="EMBL/GenBank/DDBJ databases">
        <authorList>
            <person name="Swart Estienne"/>
        </authorList>
    </citation>
    <scope>NUCLEOTIDE SEQUENCE [LARGE SCALE GENOMIC DNA]</scope>
    <source>
        <strain evidence="7 8">130c</strain>
    </source>
</reference>
<feature type="transmembrane region" description="Helical" evidence="5">
    <location>
        <begin position="408"/>
        <end position="428"/>
    </location>
</feature>
<evidence type="ECO:0000259" key="6">
    <source>
        <dbReference type="PROSITE" id="PS50850"/>
    </source>
</evidence>
<evidence type="ECO:0000313" key="8">
    <source>
        <dbReference type="Proteomes" id="UP000039865"/>
    </source>
</evidence>
<name>A0A078A7S4_STYLE</name>
<evidence type="ECO:0000256" key="1">
    <source>
        <dbReference type="ARBA" id="ARBA00004141"/>
    </source>
</evidence>
<feature type="transmembrane region" description="Helical" evidence="5">
    <location>
        <begin position="76"/>
        <end position="99"/>
    </location>
</feature>
<keyword evidence="8" id="KW-1185">Reference proteome</keyword>
<gene>
    <name evidence="7" type="primary">Contig14676.g15633</name>
    <name evidence="7" type="ORF">STYLEM_7286</name>
</gene>
<dbReference type="EMBL" id="CCKQ01006973">
    <property type="protein sequence ID" value="CDW78310.1"/>
    <property type="molecule type" value="Genomic_DNA"/>
</dbReference>